<dbReference type="InterPro" id="IPR004843">
    <property type="entry name" value="Calcineurin-like_PHP"/>
</dbReference>
<dbReference type="PANTHER" id="PTHR46546:SF4">
    <property type="entry name" value="SHEWANELLA-LIKE PROTEIN PHOSPHATASE 1"/>
    <property type="match status" value="1"/>
</dbReference>
<evidence type="ECO:0000259" key="2">
    <source>
        <dbReference type="Pfam" id="PF00149"/>
    </source>
</evidence>
<name>A0AAU9IGI8_9CILI</name>
<dbReference type="Gene3D" id="3.60.21.10">
    <property type="match status" value="1"/>
</dbReference>
<accession>A0AAU9IGI8</accession>
<sequence>MFTLKNLLWALLGVSVLFFVAINILSTNIKEPAKFMEFLPDAPLIPLQHDRIIAIGDLHGDYRAFLDILDFTDWRDGDTLIQLGDLLDKGDEAKNLLDYFVKNHNRRVKLLLGNHEELNLVQNFKYATDKDTQAFGGLSKRKELFMERDHYGSFLINRNLAEKIGDIVFVHGGISEEILTKFGSIEEINRASRDNPPDRNVLWSKGGPMWFGKYAREQEKWICDELKFVLKKLDAKFMVMGHFEYKEITMRCSGKAIFIDTGISKAVNGIKSAIEILQVDGNTMSIKAIYEDSEEIIFENKLD</sequence>
<comment type="caution">
    <text evidence="3">The sequence shown here is derived from an EMBL/GenBank/DDBJ whole genome shotgun (WGS) entry which is preliminary data.</text>
</comment>
<protein>
    <recommendedName>
        <fullName evidence="2">Calcineurin-like phosphoesterase domain-containing protein</fullName>
    </recommendedName>
</protein>
<dbReference type="EMBL" id="CAJZBQ010000009">
    <property type="protein sequence ID" value="CAG9312915.1"/>
    <property type="molecule type" value="Genomic_DNA"/>
</dbReference>
<keyword evidence="1" id="KW-0812">Transmembrane</keyword>
<dbReference type="AlphaFoldDB" id="A0AAU9IGI8"/>
<dbReference type="InterPro" id="IPR029052">
    <property type="entry name" value="Metallo-depent_PP-like"/>
</dbReference>
<feature type="domain" description="Calcineurin-like phosphoesterase" evidence="2">
    <location>
        <begin position="51"/>
        <end position="242"/>
    </location>
</feature>
<keyword evidence="1" id="KW-0472">Membrane</keyword>
<dbReference type="SUPFAM" id="SSF56300">
    <property type="entry name" value="Metallo-dependent phosphatases"/>
    <property type="match status" value="1"/>
</dbReference>
<reference evidence="3" key="1">
    <citation type="submission" date="2021-09" db="EMBL/GenBank/DDBJ databases">
        <authorList>
            <consortium name="AG Swart"/>
            <person name="Singh M."/>
            <person name="Singh A."/>
            <person name="Seah K."/>
            <person name="Emmerich C."/>
        </authorList>
    </citation>
    <scope>NUCLEOTIDE SEQUENCE</scope>
    <source>
        <strain evidence="3">ATCC30299</strain>
    </source>
</reference>
<gene>
    <name evidence="3" type="ORF">BSTOLATCC_MIC7707</name>
</gene>
<dbReference type="Pfam" id="PF00149">
    <property type="entry name" value="Metallophos"/>
    <property type="match status" value="1"/>
</dbReference>
<evidence type="ECO:0000313" key="3">
    <source>
        <dbReference type="EMBL" id="CAG9312915.1"/>
    </source>
</evidence>
<evidence type="ECO:0000313" key="4">
    <source>
        <dbReference type="Proteomes" id="UP001162131"/>
    </source>
</evidence>
<organism evidence="3 4">
    <name type="scientific">Blepharisma stoltei</name>
    <dbReference type="NCBI Taxonomy" id="1481888"/>
    <lineage>
        <taxon>Eukaryota</taxon>
        <taxon>Sar</taxon>
        <taxon>Alveolata</taxon>
        <taxon>Ciliophora</taxon>
        <taxon>Postciliodesmatophora</taxon>
        <taxon>Heterotrichea</taxon>
        <taxon>Heterotrichida</taxon>
        <taxon>Blepharismidae</taxon>
        <taxon>Blepharisma</taxon>
    </lineage>
</organism>
<keyword evidence="1" id="KW-1133">Transmembrane helix</keyword>
<feature type="transmembrane region" description="Helical" evidence="1">
    <location>
        <begin position="6"/>
        <end position="26"/>
    </location>
</feature>
<evidence type="ECO:0000256" key="1">
    <source>
        <dbReference type="SAM" id="Phobius"/>
    </source>
</evidence>
<dbReference type="PANTHER" id="PTHR46546">
    <property type="entry name" value="SHEWANELLA-LIKE PROTEIN PHOSPHATASE 1"/>
    <property type="match status" value="1"/>
</dbReference>
<keyword evidence="4" id="KW-1185">Reference proteome</keyword>
<dbReference type="Proteomes" id="UP001162131">
    <property type="component" value="Unassembled WGS sequence"/>
</dbReference>
<dbReference type="GO" id="GO:0016787">
    <property type="term" value="F:hydrolase activity"/>
    <property type="evidence" value="ECO:0007669"/>
    <property type="project" value="InterPro"/>
</dbReference>
<proteinExistence type="predicted"/>